<reference evidence="6" key="1">
    <citation type="submission" date="2014-08" db="EMBL/GenBank/DDBJ databases">
        <authorList>
            <person name="Senf B."/>
            <person name="Petzold A."/>
            <person name="Downie B.R."/>
            <person name="Koch P."/>
            <person name="Platzer M."/>
        </authorList>
    </citation>
    <scope>NUCLEOTIDE SEQUENCE [LARGE SCALE GENOMIC DNA]</scope>
    <source>
        <strain evidence="6">GRZ</strain>
    </source>
</reference>
<dbReference type="GeneTree" id="ENSGT00940000163520"/>
<dbReference type="SMART" id="SM00110">
    <property type="entry name" value="C1Q"/>
    <property type="match status" value="1"/>
</dbReference>
<comment type="subcellular location">
    <subcellularLocation>
        <location evidence="1">Secreted</location>
    </subcellularLocation>
</comment>
<feature type="domain" description="C1q" evidence="5">
    <location>
        <begin position="72"/>
        <end position="208"/>
    </location>
</feature>
<dbReference type="PANTHER" id="PTHR22923:SF102">
    <property type="entry name" value="CEREBELLIN 13-RELATED"/>
    <property type="match status" value="1"/>
</dbReference>
<evidence type="ECO:0000256" key="2">
    <source>
        <dbReference type="ARBA" id="ARBA00022525"/>
    </source>
</evidence>
<gene>
    <name evidence="6" type="primary">LOC107376973</name>
</gene>
<dbReference type="Proteomes" id="UP000694548">
    <property type="component" value="Chromosome sgr04"/>
</dbReference>
<proteinExistence type="predicted"/>
<dbReference type="Gene3D" id="2.60.120.40">
    <property type="match status" value="1"/>
</dbReference>
<keyword evidence="3 4" id="KW-0732">Signal</keyword>
<organism evidence="6 7">
    <name type="scientific">Nothobranchius furzeri</name>
    <name type="common">Turquoise killifish</name>
    <dbReference type="NCBI Taxonomy" id="105023"/>
    <lineage>
        <taxon>Eukaryota</taxon>
        <taxon>Metazoa</taxon>
        <taxon>Chordata</taxon>
        <taxon>Craniata</taxon>
        <taxon>Vertebrata</taxon>
        <taxon>Euteleostomi</taxon>
        <taxon>Actinopterygii</taxon>
        <taxon>Neopterygii</taxon>
        <taxon>Teleostei</taxon>
        <taxon>Neoteleostei</taxon>
        <taxon>Acanthomorphata</taxon>
        <taxon>Ovalentaria</taxon>
        <taxon>Atherinomorphae</taxon>
        <taxon>Cyprinodontiformes</taxon>
        <taxon>Nothobranchiidae</taxon>
        <taxon>Nothobranchius</taxon>
    </lineage>
</organism>
<evidence type="ECO:0000256" key="3">
    <source>
        <dbReference type="ARBA" id="ARBA00022729"/>
    </source>
</evidence>
<feature type="signal peptide" evidence="4">
    <location>
        <begin position="1"/>
        <end position="22"/>
    </location>
</feature>
<evidence type="ECO:0000313" key="6">
    <source>
        <dbReference type="Ensembl" id="ENSNFUP00015004292.1"/>
    </source>
</evidence>
<dbReference type="PROSITE" id="PS50871">
    <property type="entry name" value="C1Q"/>
    <property type="match status" value="1"/>
</dbReference>
<dbReference type="Pfam" id="PF00386">
    <property type="entry name" value="C1q"/>
    <property type="match status" value="1"/>
</dbReference>
<protein>
    <recommendedName>
        <fullName evidence="5">C1q domain-containing protein</fullName>
    </recommendedName>
</protein>
<accession>A0A8C6KFH3</accession>
<dbReference type="Ensembl" id="ENSNFUT00015004533.1">
    <property type="protein sequence ID" value="ENSNFUP00015004292.1"/>
    <property type="gene ID" value="ENSNFUG00015002156.1"/>
</dbReference>
<evidence type="ECO:0000259" key="5">
    <source>
        <dbReference type="PROSITE" id="PS50871"/>
    </source>
</evidence>
<name>A0A8C6KFH3_NOTFU</name>
<dbReference type="GO" id="GO:0005576">
    <property type="term" value="C:extracellular region"/>
    <property type="evidence" value="ECO:0007669"/>
    <property type="project" value="UniProtKB-SubCell"/>
</dbReference>
<evidence type="ECO:0000313" key="7">
    <source>
        <dbReference type="Proteomes" id="UP000694548"/>
    </source>
</evidence>
<reference evidence="6" key="2">
    <citation type="submission" date="2025-08" db="UniProtKB">
        <authorList>
            <consortium name="Ensembl"/>
        </authorList>
    </citation>
    <scope>IDENTIFICATION</scope>
</reference>
<reference evidence="6" key="3">
    <citation type="submission" date="2025-09" db="UniProtKB">
        <authorList>
            <consortium name="Ensembl"/>
        </authorList>
    </citation>
    <scope>IDENTIFICATION</scope>
</reference>
<feature type="chain" id="PRO_5034562122" description="C1q domain-containing protein" evidence="4">
    <location>
        <begin position="23"/>
        <end position="208"/>
    </location>
</feature>
<evidence type="ECO:0000256" key="4">
    <source>
        <dbReference type="SAM" id="SignalP"/>
    </source>
</evidence>
<dbReference type="InterPro" id="IPR001073">
    <property type="entry name" value="C1q_dom"/>
</dbReference>
<dbReference type="InterPro" id="IPR008983">
    <property type="entry name" value="Tumour_necrosis_fac-like_dom"/>
</dbReference>
<dbReference type="AlphaFoldDB" id="A0A8C6KFH3"/>
<dbReference type="InterPro" id="IPR050822">
    <property type="entry name" value="Cerebellin_Synaptic_Org"/>
</dbReference>
<keyword evidence="2" id="KW-0964">Secreted</keyword>
<keyword evidence="7" id="KW-1185">Reference proteome</keyword>
<sequence>TEMKMHLLLCLLVSFCCSLSSAQDSDVSKPAASDKDSSSAGELESLKAKVEALENLMKKVSICMFFCNFLHKASTKVIFSVAVGEEGVIGPVDTNTTLIYERVLTNIGDAYNTSSGIFTAPVAGVYYFTFFYHAGGEYDSKLVLYKNHELVVLTQDHPSKSDTADNGGNAVFLQLQQGDQMFVKMEYDTHVYGSDYHTTFSGFLVTQM</sequence>
<evidence type="ECO:0000256" key="1">
    <source>
        <dbReference type="ARBA" id="ARBA00004613"/>
    </source>
</evidence>
<dbReference type="SUPFAM" id="SSF49842">
    <property type="entry name" value="TNF-like"/>
    <property type="match status" value="1"/>
</dbReference>
<dbReference type="PANTHER" id="PTHR22923">
    <property type="entry name" value="CEREBELLIN-RELATED"/>
    <property type="match status" value="1"/>
</dbReference>
<dbReference type="PRINTS" id="PR00007">
    <property type="entry name" value="COMPLEMNTC1Q"/>
</dbReference>